<keyword evidence="1" id="KW-0812">Transmembrane</keyword>
<dbReference type="PANTHER" id="PTHR37305">
    <property type="entry name" value="INTEGRAL MEMBRANE PROTEIN-RELATED"/>
    <property type="match status" value="1"/>
</dbReference>
<proteinExistence type="predicted"/>
<accession>A0A9D1JK61</accession>
<dbReference type="Proteomes" id="UP000823935">
    <property type="component" value="Unassembled WGS sequence"/>
</dbReference>
<gene>
    <name evidence="2" type="ORF">IAB44_07695</name>
</gene>
<evidence type="ECO:0008006" key="4">
    <source>
        <dbReference type="Google" id="ProtNLM"/>
    </source>
</evidence>
<feature type="transmembrane region" description="Helical" evidence="1">
    <location>
        <begin position="181"/>
        <end position="203"/>
    </location>
</feature>
<evidence type="ECO:0000313" key="3">
    <source>
        <dbReference type="Proteomes" id="UP000823935"/>
    </source>
</evidence>
<dbReference type="PANTHER" id="PTHR37305:SF1">
    <property type="entry name" value="MEMBRANE PROTEIN"/>
    <property type="match status" value="1"/>
</dbReference>
<comment type="caution">
    <text evidence="2">The sequence shown here is derived from an EMBL/GenBank/DDBJ whole genome shotgun (WGS) entry which is preliminary data.</text>
</comment>
<feature type="transmembrane region" description="Helical" evidence="1">
    <location>
        <begin position="224"/>
        <end position="248"/>
    </location>
</feature>
<name>A0A9D1JK61_9FIRM</name>
<keyword evidence="1" id="KW-1133">Transmembrane helix</keyword>
<reference evidence="2" key="1">
    <citation type="submission" date="2020-10" db="EMBL/GenBank/DDBJ databases">
        <authorList>
            <person name="Gilroy R."/>
        </authorList>
    </citation>
    <scope>NUCLEOTIDE SEQUENCE</scope>
    <source>
        <strain evidence="2">CHK190-19873</strain>
    </source>
</reference>
<keyword evidence="1" id="KW-0472">Membrane</keyword>
<feature type="transmembrane region" description="Helical" evidence="1">
    <location>
        <begin position="308"/>
        <end position="325"/>
    </location>
</feature>
<sequence length="399" mass="43342">MLRMIGFEFKKMYANSVVTGSLAVLLLVCVLILQAYCFNSPAASVITPDGTQLSGREAITFNQRIAEKYSGDFTDDTIAKMVSDFSADYPGEYAEMAEGGAVSAWIPSSYLSLAMFIPPANYDEIAQNTAAHGTTVLPLTNAGLVSIQNYETADVEEPLQYGYDESWAAFFSGFCGQTIAIAFPALIVILIAVSSIFSGEYSAKMDALILATRYGKSRQITAKLFACMIFTTAVIGGMFLLFCIAFGVRYGILGWNADIQTNFGLSLMEADLSLNNLQLILFGFGIVWLAGIFTAAVTAMISSLTRSPFSSFILAFAVFIAPWVIRRLLPESILRDLMIVFPANAVNAHEILLMSVNAQSIFCSQPFAPVLYLCFTAMTIILISSVIAYKFFVTVQPSG</sequence>
<dbReference type="AlphaFoldDB" id="A0A9D1JK61"/>
<organism evidence="2 3">
    <name type="scientific">Candidatus Limivivens intestinipullorum</name>
    <dbReference type="NCBI Taxonomy" id="2840858"/>
    <lineage>
        <taxon>Bacteria</taxon>
        <taxon>Bacillati</taxon>
        <taxon>Bacillota</taxon>
        <taxon>Clostridia</taxon>
        <taxon>Lachnospirales</taxon>
        <taxon>Lachnospiraceae</taxon>
        <taxon>Lachnospiraceae incertae sedis</taxon>
        <taxon>Candidatus Limivivens</taxon>
    </lineage>
</organism>
<protein>
    <recommendedName>
        <fullName evidence="4">ABC transporter permease</fullName>
    </recommendedName>
</protein>
<reference evidence="2" key="2">
    <citation type="journal article" date="2021" name="PeerJ">
        <title>Extensive microbial diversity within the chicken gut microbiome revealed by metagenomics and culture.</title>
        <authorList>
            <person name="Gilroy R."/>
            <person name="Ravi A."/>
            <person name="Getino M."/>
            <person name="Pursley I."/>
            <person name="Horton D.L."/>
            <person name="Alikhan N.F."/>
            <person name="Baker D."/>
            <person name="Gharbi K."/>
            <person name="Hall N."/>
            <person name="Watson M."/>
            <person name="Adriaenssens E.M."/>
            <person name="Foster-Nyarko E."/>
            <person name="Jarju S."/>
            <person name="Secka A."/>
            <person name="Antonio M."/>
            <person name="Oren A."/>
            <person name="Chaudhuri R.R."/>
            <person name="La Ragione R."/>
            <person name="Hildebrand F."/>
            <person name="Pallen M.J."/>
        </authorList>
    </citation>
    <scope>NUCLEOTIDE SEQUENCE</scope>
    <source>
        <strain evidence="2">CHK190-19873</strain>
    </source>
</reference>
<feature type="transmembrane region" description="Helical" evidence="1">
    <location>
        <begin position="277"/>
        <end position="301"/>
    </location>
</feature>
<evidence type="ECO:0000256" key="1">
    <source>
        <dbReference type="SAM" id="Phobius"/>
    </source>
</evidence>
<feature type="transmembrane region" description="Helical" evidence="1">
    <location>
        <begin position="370"/>
        <end position="392"/>
    </location>
</feature>
<dbReference type="EMBL" id="DVIQ01000039">
    <property type="protein sequence ID" value="HIS31413.1"/>
    <property type="molecule type" value="Genomic_DNA"/>
</dbReference>
<evidence type="ECO:0000313" key="2">
    <source>
        <dbReference type="EMBL" id="HIS31413.1"/>
    </source>
</evidence>